<evidence type="ECO:0000313" key="5">
    <source>
        <dbReference type="EMBL" id="KDQ20062.1"/>
    </source>
</evidence>
<keyword evidence="6" id="KW-1185">Reference proteome</keyword>
<dbReference type="Gene3D" id="1.20.1250.20">
    <property type="entry name" value="MFS general substrate transporter like domains"/>
    <property type="match status" value="2"/>
</dbReference>
<dbReference type="SUPFAM" id="SSF103473">
    <property type="entry name" value="MFS general substrate transporter"/>
    <property type="match status" value="1"/>
</dbReference>
<feature type="domain" description="Major facilitator superfamily (MFS) profile" evidence="4">
    <location>
        <begin position="81"/>
        <end position="406"/>
    </location>
</feature>
<organism evidence="5 6">
    <name type="scientific">Botryobasidium botryosum (strain FD-172 SS1)</name>
    <dbReference type="NCBI Taxonomy" id="930990"/>
    <lineage>
        <taxon>Eukaryota</taxon>
        <taxon>Fungi</taxon>
        <taxon>Dikarya</taxon>
        <taxon>Basidiomycota</taxon>
        <taxon>Agaricomycotina</taxon>
        <taxon>Agaricomycetes</taxon>
        <taxon>Cantharellales</taxon>
        <taxon>Botryobasidiaceae</taxon>
        <taxon>Botryobasidium</taxon>
    </lineage>
</organism>
<feature type="transmembrane region" description="Helical" evidence="3">
    <location>
        <begin position="239"/>
        <end position="259"/>
    </location>
</feature>
<keyword evidence="3" id="KW-1133">Transmembrane helix</keyword>
<dbReference type="PROSITE" id="PS50850">
    <property type="entry name" value="MFS"/>
    <property type="match status" value="1"/>
</dbReference>
<dbReference type="HOGENOM" id="CLU_001265_1_2_1"/>
<feature type="transmembrane region" description="Helical" evidence="3">
    <location>
        <begin position="77"/>
        <end position="98"/>
    </location>
</feature>
<evidence type="ECO:0000256" key="2">
    <source>
        <dbReference type="ARBA" id="ARBA00006727"/>
    </source>
</evidence>
<feature type="transmembrane region" description="Helical" evidence="3">
    <location>
        <begin position="208"/>
        <end position="227"/>
    </location>
</feature>
<evidence type="ECO:0000259" key="4">
    <source>
        <dbReference type="PROSITE" id="PS50850"/>
    </source>
</evidence>
<evidence type="ECO:0000256" key="1">
    <source>
        <dbReference type="ARBA" id="ARBA00004141"/>
    </source>
</evidence>
<dbReference type="InterPro" id="IPR011701">
    <property type="entry name" value="MFS"/>
</dbReference>
<feature type="transmembrane region" description="Helical" evidence="3">
    <location>
        <begin position="118"/>
        <end position="139"/>
    </location>
</feature>
<dbReference type="PANTHER" id="PTHR11360">
    <property type="entry name" value="MONOCARBOXYLATE TRANSPORTER"/>
    <property type="match status" value="1"/>
</dbReference>
<dbReference type="GO" id="GO:0022857">
    <property type="term" value="F:transmembrane transporter activity"/>
    <property type="evidence" value="ECO:0007669"/>
    <property type="project" value="InterPro"/>
</dbReference>
<feature type="transmembrane region" description="Helical" evidence="3">
    <location>
        <begin position="151"/>
        <end position="169"/>
    </location>
</feature>
<protein>
    <recommendedName>
        <fullName evidence="4">Major facilitator superfamily (MFS) profile domain-containing protein</fullName>
    </recommendedName>
</protein>
<accession>A0A067N7E7</accession>
<name>A0A067N7E7_BOTB1</name>
<dbReference type="InterPro" id="IPR036259">
    <property type="entry name" value="MFS_trans_sf"/>
</dbReference>
<evidence type="ECO:0000256" key="3">
    <source>
        <dbReference type="SAM" id="Phobius"/>
    </source>
</evidence>
<dbReference type="GO" id="GO:0016020">
    <property type="term" value="C:membrane"/>
    <property type="evidence" value="ECO:0007669"/>
    <property type="project" value="UniProtKB-SubCell"/>
</dbReference>
<dbReference type="InterPro" id="IPR050327">
    <property type="entry name" value="Proton-linked_MCT"/>
</dbReference>
<feature type="transmembrane region" description="Helical" evidence="3">
    <location>
        <begin position="280"/>
        <end position="303"/>
    </location>
</feature>
<dbReference type="OrthoDB" id="2213137at2759"/>
<feature type="transmembrane region" description="Helical" evidence="3">
    <location>
        <begin position="323"/>
        <end position="342"/>
    </location>
</feature>
<dbReference type="EMBL" id="KL198018">
    <property type="protein sequence ID" value="KDQ20062.1"/>
    <property type="molecule type" value="Genomic_DNA"/>
</dbReference>
<comment type="similarity">
    <text evidence="2">Belongs to the major facilitator superfamily. Monocarboxylate porter (TC 2.A.1.13) family.</text>
</comment>
<keyword evidence="3" id="KW-0812">Transmembrane</keyword>
<gene>
    <name evidence="5" type="ORF">BOTBODRAFT_101786</name>
</gene>
<comment type="subcellular location">
    <subcellularLocation>
        <location evidence="1">Membrane</location>
        <topology evidence="1">Multi-pass membrane protein</topology>
    </subcellularLocation>
</comment>
<dbReference type="Pfam" id="PF07690">
    <property type="entry name" value="MFS_1"/>
    <property type="match status" value="1"/>
</dbReference>
<dbReference type="InterPro" id="IPR020846">
    <property type="entry name" value="MFS_dom"/>
</dbReference>
<dbReference type="InParanoid" id="A0A067N7E7"/>
<dbReference type="Proteomes" id="UP000027195">
    <property type="component" value="Unassembled WGS sequence"/>
</dbReference>
<proteinExistence type="inferred from homology"/>
<evidence type="ECO:0000313" key="6">
    <source>
        <dbReference type="Proteomes" id="UP000027195"/>
    </source>
</evidence>
<reference evidence="6" key="1">
    <citation type="journal article" date="2014" name="Proc. Natl. Acad. Sci. U.S.A.">
        <title>Extensive sampling of basidiomycete genomes demonstrates inadequacy of the white-rot/brown-rot paradigm for wood decay fungi.</title>
        <authorList>
            <person name="Riley R."/>
            <person name="Salamov A.A."/>
            <person name="Brown D.W."/>
            <person name="Nagy L.G."/>
            <person name="Floudas D."/>
            <person name="Held B.W."/>
            <person name="Levasseur A."/>
            <person name="Lombard V."/>
            <person name="Morin E."/>
            <person name="Otillar R."/>
            <person name="Lindquist E.A."/>
            <person name="Sun H."/>
            <person name="LaButti K.M."/>
            <person name="Schmutz J."/>
            <person name="Jabbour D."/>
            <person name="Luo H."/>
            <person name="Baker S.E."/>
            <person name="Pisabarro A.G."/>
            <person name="Walton J.D."/>
            <person name="Blanchette R.A."/>
            <person name="Henrissat B."/>
            <person name="Martin F."/>
            <person name="Cullen D."/>
            <person name="Hibbett D.S."/>
            <person name="Grigoriev I.V."/>
        </authorList>
    </citation>
    <scope>NUCLEOTIDE SEQUENCE [LARGE SCALE GENOMIC DNA]</scope>
    <source>
        <strain evidence="6">FD-172 SS1</strain>
    </source>
</reference>
<keyword evidence="3" id="KW-0472">Membrane</keyword>
<feature type="transmembrane region" description="Helical" evidence="3">
    <location>
        <begin position="373"/>
        <end position="394"/>
    </location>
</feature>
<feature type="transmembrane region" description="Helical" evidence="3">
    <location>
        <begin position="175"/>
        <end position="196"/>
    </location>
</feature>
<sequence>MHQEAQLGSDIELQRFEPTATTLGSTRIGNLDGKTTPFSAEVSHAQEQVTEVPESIAESQNRQNATALPPVDGGIEAWTFVAAAFVLEALVWGFGYSYGVFQDFYTHNPPFNTSSETAIAAVGTAGLAIQYLEVIFLIIAHERWPHITRPMTWAALALFSGSLFLSSFATKISHLIILQGILFGIGGSALYAPVIVWLSEWFVRRRSLAGSIIFGGSGVGGALFPVLVNVLLTKVGWRWTLRTCALIIAVCAGAALWFIKARIPVSRNQPGQVKPVNMKFLKTPLFLVVATTIFIQAIAYFPVALYMPTYTTALGLPIIDGTLVLAVFNIASVVGQIIFGYLCDRMPYARVMIFSGVGSALSAYLLWGFAHTLSLIFVFVVIFGGLSGGFSSIWPPASAEIAGMTS</sequence>
<dbReference type="PANTHER" id="PTHR11360:SF287">
    <property type="entry name" value="MFS MONOCARBOXYLATE TRANSPORTER"/>
    <property type="match status" value="1"/>
</dbReference>
<dbReference type="AlphaFoldDB" id="A0A067N7E7"/>